<protein>
    <submittedName>
        <fullName evidence="2">Uncharacterized protein</fullName>
    </submittedName>
</protein>
<dbReference type="Proteomes" id="UP001500403">
    <property type="component" value="Unassembled WGS sequence"/>
</dbReference>
<feature type="region of interest" description="Disordered" evidence="1">
    <location>
        <begin position="103"/>
        <end position="132"/>
    </location>
</feature>
<evidence type="ECO:0000256" key="1">
    <source>
        <dbReference type="SAM" id="MobiDB-lite"/>
    </source>
</evidence>
<feature type="region of interest" description="Disordered" evidence="1">
    <location>
        <begin position="1"/>
        <end position="22"/>
    </location>
</feature>
<reference evidence="3" key="1">
    <citation type="journal article" date="2019" name="Int. J. Syst. Evol. Microbiol.">
        <title>The Global Catalogue of Microorganisms (GCM) 10K type strain sequencing project: providing services to taxonomists for standard genome sequencing and annotation.</title>
        <authorList>
            <consortium name="The Broad Institute Genomics Platform"/>
            <consortium name="The Broad Institute Genome Sequencing Center for Infectious Disease"/>
            <person name="Wu L."/>
            <person name="Ma J."/>
        </authorList>
    </citation>
    <scope>NUCLEOTIDE SEQUENCE [LARGE SCALE GENOMIC DNA]</scope>
    <source>
        <strain evidence="3">JCM 9088</strain>
    </source>
</reference>
<proteinExistence type="predicted"/>
<dbReference type="EMBL" id="BAAAUD010000002">
    <property type="protein sequence ID" value="GAA2920766.1"/>
    <property type="molecule type" value="Genomic_DNA"/>
</dbReference>
<sequence>MRFAGLDDRDGEVDDGAAGVGPAVVVTRAVAGHRRLDLAGADPLPSGREETGQDSVPGQPAATGIGGDGDDAGGLDDLATRALEGDGEAAAAAAVVRVGAGLGRGGLDQHGSRGLVEREQGPHLLLDAGRVT</sequence>
<name>A0ABP6J6P7_9ACTN</name>
<gene>
    <name evidence="2" type="ORF">GCM10010446_00960</name>
</gene>
<evidence type="ECO:0000313" key="3">
    <source>
        <dbReference type="Proteomes" id="UP001500403"/>
    </source>
</evidence>
<accession>A0ABP6J6P7</accession>
<feature type="region of interest" description="Disordered" evidence="1">
    <location>
        <begin position="37"/>
        <end position="77"/>
    </location>
</feature>
<evidence type="ECO:0000313" key="2">
    <source>
        <dbReference type="EMBL" id="GAA2920766.1"/>
    </source>
</evidence>
<comment type="caution">
    <text evidence="2">The sequence shown here is derived from an EMBL/GenBank/DDBJ whole genome shotgun (WGS) entry which is preliminary data.</text>
</comment>
<keyword evidence="3" id="KW-1185">Reference proteome</keyword>
<organism evidence="2 3">
    <name type="scientific">Streptomyces enissocaesilis</name>
    <dbReference type="NCBI Taxonomy" id="332589"/>
    <lineage>
        <taxon>Bacteria</taxon>
        <taxon>Bacillati</taxon>
        <taxon>Actinomycetota</taxon>
        <taxon>Actinomycetes</taxon>
        <taxon>Kitasatosporales</taxon>
        <taxon>Streptomycetaceae</taxon>
        <taxon>Streptomyces</taxon>
        <taxon>Streptomyces rochei group</taxon>
    </lineage>
</organism>